<dbReference type="GO" id="GO:0016628">
    <property type="term" value="F:oxidoreductase activity, acting on the CH-CH group of donors, NAD or NADP as acceptor"/>
    <property type="evidence" value="ECO:0007669"/>
    <property type="project" value="UniProtKB-ARBA"/>
</dbReference>
<dbReference type="FunFam" id="3.20.20.70:FF:000059">
    <property type="entry name" value="N-ethylmaleimide reductase, FMN-linked"/>
    <property type="match status" value="1"/>
</dbReference>
<dbReference type="Proteomes" id="UP000700596">
    <property type="component" value="Unassembled WGS sequence"/>
</dbReference>
<dbReference type="InterPro" id="IPR013785">
    <property type="entry name" value="Aldolase_TIM"/>
</dbReference>
<keyword evidence="3" id="KW-0560">Oxidoreductase</keyword>
<dbReference type="InterPro" id="IPR045247">
    <property type="entry name" value="Oye-like"/>
</dbReference>
<dbReference type="GO" id="GO:0005829">
    <property type="term" value="C:cytosol"/>
    <property type="evidence" value="ECO:0007669"/>
    <property type="project" value="UniProtKB-ARBA"/>
</dbReference>
<dbReference type="GO" id="GO:0010181">
    <property type="term" value="F:FMN binding"/>
    <property type="evidence" value="ECO:0007669"/>
    <property type="project" value="InterPro"/>
</dbReference>
<name>A0A9P9CYW6_9PLEO</name>
<dbReference type="PANTHER" id="PTHR22893:SF129">
    <property type="entry name" value="FLAVIN OXIDOREDUCTASE HXNT"/>
    <property type="match status" value="1"/>
</dbReference>
<proteinExistence type="inferred from homology"/>
<feature type="domain" description="NADH:flavin oxidoreductase/NADH oxidase N-terminal" evidence="5">
    <location>
        <begin position="14"/>
        <end position="378"/>
    </location>
</feature>
<sequence>MSESDLTPLKHTALFEPLQLGSLSLNHRIVQAPLTRMRGTKEDDGIVVPTDLNVEYYSQRATKGGLQLTEATDISRYAGGYPGVPGIFTPSQIAGWKKVTDGVHGKGGYIFCQIWHTGRTSPKSFRRGQQPWSSSNIPMGGNYMDGTPCEENPPRPMTVEEIKATVKEFAAAAKRAIEAGFDGVELHAANGYLIDQFLHDNVNQRTDEYGGSVENRSRFPLEIISETSKAIGGDKVGIRFSPYSYFQDTKDSNPTEHWEYLCERIAALPSNERPLYVHMVEPRFDEVLDEKTKLDTLSAYTSKNGVEAEVAIKAKPYSLVKFRDILSKGDIKFLAAGGFNRHNAVPKLTSGEADAIVFGRFFLANPDLPRRLAEGASLNRYDRATFYGADPPGKGYVDYPFLYDAVV</sequence>
<dbReference type="SUPFAM" id="SSF51395">
    <property type="entry name" value="FMN-linked oxidoreductases"/>
    <property type="match status" value="1"/>
</dbReference>
<feature type="region of interest" description="Disordered" evidence="4">
    <location>
        <begin position="122"/>
        <end position="142"/>
    </location>
</feature>
<evidence type="ECO:0000313" key="7">
    <source>
        <dbReference type="Proteomes" id="UP000700596"/>
    </source>
</evidence>
<dbReference type="OrthoDB" id="276546at2759"/>
<evidence type="ECO:0000256" key="1">
    <source>
        <dbReference type="ARBA" id="ARBA00001917"/>
    </source>
</evidence>
<dbReference type="GO" id="GO:0003959">
    <property type="term" value="F:NADPH dehydrogenase activity"/>
    <property type="evidence" value="ECO:0007669"/>
    <property type="project" value="TreeGrafter"/>
</dbReference>
<dbReference type="Gene3D" id="3.20.20.70">
    <property type="entry name" value="Aldolase class I"/>
    <property type="match status" value="1"/>
</dbReference>
<evidence type="ECO:0000256" key="2">
    <source>
        <dbReference type="ARBA" id="ARBA00005979"/>
    </source>
</evidence>
<evidence type="ECO:0000256" key="3">
    <source>
        <dbReference type="ARBA" id="ARBA00023002"/>
    </source>
</evidence>
<gene>
    <name evidence="6" type="ORF">B0J11DRAFT_236628</name>
</gene>
<dbReference type="CDD" id="cd02933">
    <property type="entry name" value="OYE_like_FMN"/>
    <property type="match status" value="1"/>
</dbReference>
<dbReference type="InterPro" id="IPR001155">
    <property type="entry name" value="OxRdtase_FMN_N"/>
</dbReference>
<comment type="similarity">
    <text evidence="2">Belongs to the NADH:flavin oxidoreductase/NADH oxidase family.</text>
</comment>
<keyword evidence="7" id="KW-1185">Reference proteome</keyword>
<dbReference type="EMBL" id="JAGMWT010000032">
    <property type="protein sequence ID" value="KAH7109447.1"/>
    <property type="molecule type" value="Genomic_DNA"/>
</dbReference>
<dbReference type="AlphaFoldDB" id="A0A9P9CYW6"/>
<dbReference type="Pfam" id="PF00724">
    <property type="entry name" value="Oxidored_FMN"/>
    <property type="match status" value="1"/>
</dbReference>
<organism evidence="6 7">
    <name type="scientific">Dendryphion nanum</name>
    <dbReference type="NCBI Taxonomy" id="256645"/>
    <lineage>
        <taxon>Eukaryota</taxon>
        <taxon>Fungi</taxon>
        <taxon>Dikarya</taxon>
        <taxon>Ascomycota</taxon>
        <taxon>Pezizomycotina</taxon>
        <taxon>Dothideomycetes</taxon>
        <taxon>Pleosporomycetidae</taxon>
        <taxon>Pleosporales</taxon>
        <taxon>Torulaceae</taxon>
        <taxon>Dendryphion</taxon>
    </lineage>
</organism>
<comment type="cofactor">
    <cofactor evidence="1">
        <name>FMN</name>
        <dbReference type="ChEBI" id="CHEBI:58210"/>
    </cofactor>
</comment>
<evidence type="ECO:0000259" key="5">
    <source>
        <dbReference type="Pfam" id="PF00724"/>
    </source>
</evidence>
<dbReference type="PANTHER" id="PTHR22893">
    <property type="entry name" value="NADH OXIDOREDUCTASE-RELATED"/>
    <property type="match status" value="1"/>
</dbReference>
<evidence type="ECO:0000256" key="4">
    <source>
        <dbReference type="SAM" id="MobiDB-lite"/>
    </source>
</evidence>
<evidence type="ECO:0000313" key="6">
    <source>
        <dbReference type="EMBL" id="KAH7109447.1"/>
    </source>
</evidence>
<reference evidence="6" key="1">
    <citation type="journal article" date="2021" name="Nat. Commun.">
        <title>Genetic determinants of endophytism in the Arabidopsis root mycobiome.</title>
        <authorList>
            <person name="Mesny F."/>
            <person name="Miyauchi S."/>
            <person name="Thiergart T."/>
            <person name="Pickel B."/>
            <person name="Atanasova L."/>
            <person name="Karlsson M."/>
            <person name="Huettel B."/>
            <person name="Barry K.W."/>
            <person name="Haridas S."/>
            <person name="Chen C."/>
            <person name="Bauer D."/>
            <person name="Andreopoulos W."/>
            <person name="Pangilinan J."/>
            <person name="LaButti K."/>
            <person name="Riley R."/>
            <person name="Lipzen A."/>
            <person name="Clum A."/>
            <person name="Drula E."/>
            <person name="Henrissat B."/>
            <person name="Kohler A."/>
            <person name="Grigoriev I.V."/>
            <person name="Martin F.M."/>
            <person name="Hacquard S."/>
        </authorList>
    </citation>
    <scope>NUCLEOTIDE SEQUENCE</scope>
    <source>
        <strain evidence="6">MPI-CAGE-CH-0243</strain>
    </source>
</reference>
<comment type="caution">
    <text evidence="6">The sequence shown here is derived from an EMBL/GenBank/DDBJ whole genome shotgun (WGS) entry which is preliminary data.</text>
</comment>
<accession>A0A9P9CYW6</accession>
<protein>
    <submittedName>
        <fullName evidence="6">12-oxophytodienoate reductase 1</fullName>
    </submittedName>
</protein>